<comment type="caution">
    <text evidence="2">The sequence shown here is derived from an EMBL/GenBank/DDBJ whole genome shotgun (WGS) entry which is preliminary data.</text>
</comment>
<gene>
    <name evidence="2" type="ORF">HJG60_008932</name>
</gene>
<feature type="region of interest" description="Disordered" evidence="1">
    <location>
        <begin position="113"/>
        <end position="174"/>
    </location>
</feature>
<reference evidence="2 3" key="1">
    <citation type="journal article" date="2020" name="Nature">
        <title>Six reference-quality genomes reveal evolution of bat adaptations.</title>
        <authorList>
            <person name="Jebb D."/>
            <person name="Huang Z."/>
            <person name="Pippel M."/>
            <person name="Hughes G.M."/>
            <person name="Lavrichenko K."/>
            <person name="Devanna P."/>
            <person name="Winkler S."/>
            <person name="Jermiin L.S."/>
            <person name="Skirmuntt E.C."/>
            <person name="Katzourakis A."/>
            <person name="Burkitt-Gray L."/>
            <person name="Ray D.A."/>
            <person name="Sullivan K.A.M."/>
            <person name="Roscito J.G."/>
            <person name="Kirilenko B.M."/>
            <person name="Davalos L.M."/>
            <person name="Corthals A.P."/>
            <person name="Power M.L."/>
            <person name="Jones G."/>
            <person name="Ransome R.D."/>
            <person name="Dechmann D.K.N."/>
            <person name="Locatelli A.G."/>
            <person name="Puechmaille S.J."/>
            <person name="Fedrigo O."/>
            <person name="Jarvis E.D."/>
            <person name="Hiller M."/>
            <person name="Vernes S.C."/>
            <person name="Myers E.W."/>
            <person name="Teeling E.C."/>
        </authorList>
    </citation>
    <scope>NUCLEOTIDE SEQUENCE [LARGE SCALE GENOMIC DNA]</scope>
    <source>
        <strain evidence="2">Bat1K_MPI-CBG_1</strain>
    </source>
</reference>
<dbReference type="AlphaFoldDB" id="A0A834DJ34"/>
<evidence type="ECO:0000256" key="1">
    <source>
        <dbReference type="SAM" id="MobiDB-lite"/>
    </source>
</evidence>
<evidence type="ECO:0000313" key="3">
    <source>
        <dbReference type="Proteomes" id="UP000664940"/>
    </source>
</evidence>
<feature type="compositionally biased region" description="Low complexity" evidence="1">
    <location>
        <begin position="113"/>
        <end position="139"/>
    </location>
</feature>
<evidence type="ECO:0000313" key="2">
    <source>
        <dbReference type="EMBL" id="KAF6081956.1"/>
    </source>
</evidence>
<sequence>MACTPGMCPDWESNLRYFGLQPELNPLSYTSQGYFFISQSQFAFSVILYWFQVHSVVVRRSCTLQSVPRPLFPAPARPLHTGITVSPTTFPGLDFAPRGLFCNHPSHRSIPSPFSPAPAATSSSPYLPSPSLNCQSSSSSRRRPLLPQDPTARSHFLSASGSRSWQEVIRSARE</sequence>
<dbReference type="EMBL" id="JABVXQ010000013">
    <property type="protein sequence ID" value="KAF6081956.1"/>
    <property type="molecule type" value="Genomic_DNA"/>
</dbReference>
<proteinExistence type="predicted"/>
<organism evidence="2 3">
    <name type="scientific">Phyllostomus discolor</name>
    <name type="common">pale spear-nosed bat</name>
    <dbReference type="NCBI Taxonomy" id="89673"/>
    <lineage>
        <taxon>Eukaryota</taxon>
        <taxon>Metazoa</taxon>
        <taxon>Chordata</taxon>
        <taxon>Craniata</taxon>
        <taxon>Vertebrata</taxon>
        <taxon>Euteleostomi</taxon>
        <taxon>Mammalia</taxon>
        <taxon>Eutheria</taxon>
        <taxon>Laurasiatheria</taxon>
        <taxon>Chiroptera</taxon>
        <taxon>Yangochiroptera</taxon>
        <taxon>Phyllostomidae</taxon>
        <taxon>Phyllostominae</taxon>
        <taxon>Phyllostomus</taxon>
    </lineage>
</organism>
<name>A0A834DJ34_9CHIR</name>
<protein>
    <submittedName>
        <fullName evidence="2">Uncharacterized protein</fullName>
    </submittedName>
</protein>
<dbReference type="Proteomes" id="UP000664940">
    <property type="component" value="Unassembled WGS sequence"/>
</dbReference>
<accession>A0A834DJ34</accession>